<comment type="caution">
    <text evidence="1">The sequence shown here is derived from an EMBL/GenBank/DDBJ whole genome shotgun (WGS) entry which is preliminary data.</text>
</comment>
<keyword evidence="2" id="KW-1185">Reference proteome</keyword>
<sequence>MKTDDLLCRALLKSGLAPRFVRIGLARSVLYPAGVHCCDLPMREGATAAELRFAASELGLPRVELLLLLPELQQADTVALYERVQHLWMLDWPCHFSRLERTRQIQVRAQVFTGVAPEAGEPLLDDMPVARDVAGLVQWLRTSYAAARTLLRAYAGQVS</sequence>
<organism evidence="1 2">
    <name type="scientific">Ramlibacter agri</name>
    <dbReference type="NCBI Taxonomy" id="2728837"/>
    <lineage>
        <taxon>Bacteria</taxon>
        <taxon>Pseudomonadati</taxon>
        <taxon>Pseudomonadota</taxon>
        <taxon>Betaproteobacteria</taxon>
        <taxon>Burkholderiales</taxon>
        <taxon>Comamonadaceae</taxon>
        <taxon>Ramlibacter</taxon>
    </lineage>
</organism>
<dbReference type="Proteomes" id="UP000541185">
    <property type="component" value="Unassembled WGS sequence"/>
</dbReference>
<protein>
    <submittedName>
        <fullName evidence="1">Uncharacterized protein</fullName>
    </submittedName>
</protein>
<dbReference type="AlphaFoldDB" id="A0A848GV69"/>
<name>A0A848GV69_9BURK</name>
<evidence type="ECO:0000313" key="1">
    <source>
        <dbReference type="EMBL" id="NML42505.1"/>
    </source>
</evidence>
<dbReference type="EMBL" id="JABBFX010000001">
    <property type="protein sequence ID" value="NML42505.1"/>
    <property type="molecule type" value="Genomic_DNA"/>
</dbReference>
<dbReference type="RefSeq" id="WP_169416712.1">
    <property type="nucleotide sequence ID" value="NZ_JABBFX010000001.1"/>
</dbReference>
<gene>
    <name evidence="1" type="ORF">HHL11_02010</name>
</gene>
<accession>A0A848GV69</accession>
<evidence type="ECO:0000313" key="2">
    <source>
        <dbReference type="Proteomes" id="UP000541185"/>
    </source>
</evidence>
<reference evidence="1 2" key="1">
    <citation type="submission" date="2020-04" db="EMBL/GenBank/DDBJ databases">
        <title>Ramlibacter sp. G-1-2-2 isolated from soil.</title>
        <authorList>
            <person name="Dahal R.H."/>
        </authorList>
    </citation>
    <scope>NUCLEOTIDE SEQUENCE [LARGE SCALE GENOMIC DNA]</scope>
    <source>
        <strain evidence="1 2">G-1-2-2</strain>
    </source>
</reference>
<proteinExistence type="predicted"/>